<feature type="domain" description="Retrotransposon Copia-like N-terminal" evidence="1">
    <location>
        <begin position="29"/>
        <end position="63"/>
    </location>
</feature>
<sequence length="278" mass="31527">MAATSGSSRSAITKYPYPCNIGAASYVWLELDHRNHRQWKIHMLSFLENQNMVGFVNGDQHPPSREIDAPDGKGKIRNPDFDAWSRSDGLVKSWILSTVSEAVRDSVKGLVSSRDVWEKICFRLPRDAESENVWILDTSASGHFTYDKNLLHNIIQDDNPVYVDAGTEEFLFVKNCSGDACLPNLRHKLMLHDVLFVPTSHENLISIKRLTSDYPCYFVFTSTGYVMKSSLKTDMGLCEDIRNLVFRLHKLNLDFLLGNALMDEMISCIDVLTSIMKA</sequence>
<evidence type="ECO:0000313" key="3">
    <source>
        <dbReference type="EMBL" id="KAK2973656.1"/>
    </source>
</evidence>
<gene>
    <name evidence="3" type="ORF">RJ640_017028</name>
</gene>
<dbReference type="EMBL" id="JAVXUO010002389">
    <property type="protein sequence ID" value="KAK2973656.1"/>
    <property type="molecule type" value="Genomic_DNA"/>
</dbReference>
<dbReference type="PANTHER" id="PTHR37610:SF103">
    <property type="entry name" value="SERINE_THREONINE-PROTEIN PHOSPHATASE 6 REGULATORY ANKYRIN REPEAT SUBUNIT C-LIKE ISOFORM X1"/>
    <property type="match status" value="1"/>
</dbReference>
<comment type="caution">
    <text evidence="3">The sequence shown here is derived from an EMBL/GenBank/DDBJ whole genome shotgun (WGS) entry which is preliminary data.</text>
</comment>
<dbReference type="Pfam" id="PF14244">
    <property type="entry name" value="Retrotran_gag_3"/>
    <property type="match status" value="1"/>
</dbReference>
<name>A0AA88R1E2_9ASTE</name>
<keyword evidence="4" id="KW-1185">Reference proteome</keyword>
<dbReference type="InterPro" id="IPR054722">
    <property type="entry name" value="PolX-like_BBD"/>
</dbReference>
<accession>A0AA88R1E2</accession>
<reference evidence="3" key="1">
    <citation type="submission" date="2022-12" db="EMBL/GenBank/DDBJ databases">
        <title>Draft genome assemblies for two species of Escallonia (Escalloniales).</title>
        <authorList>
            <person name="Chanderbali A."/>
            <person name="Dervinis C."/>
            <person name="Anghel I."/>
            <person name="Soltis D."/>
            <person name="Soltis P."/>
            <person name="Zapata F."/>
        </authorList>
    </citation>
    <scope>NUCLEOTIDE SEQUENCE</scope>
    <source>
        <strain evidence="3">UCBG92.1500</strain>
        <tissue evidence="3">Leaf</tissue>
    </source>
</reference>
<dbReference type="AlphaFoldDB" id="A0AA88R1E2"/>
<evidence type="ECO:0000313" key="4">
    <source>
        <dbReference type="Proteomes" id="UP001187471"/>
    </source>
</evidence>
<proteinExistence type="predicted"/>
<dbReference type="Pfam" id="PF22936">
    <property type="entry name" value="Pol_BBD"/>
    <property type="match status" value="1"/>
</dbReference>
<protein>
    <submittedName>
        <fullName evidence="3">Uncharacterized protein</fullName>
    </submittedName>
</protein>
<dbReference type="InterPro" id="IPR029472">
    <property type="entry name" value="Copia-like_N"/>
</dbReference>
<dbReference type="Proteomes" id="UP001187471">
    <property type="component" value="Unassembled WGS sequence"/>
</dbReference>
<evidence type="ECO:0000259" key="1">
    <source>
        <dbReference type="Pfam" id="PF14244"/>
    </source>
</evidence>
<dbReference type="PANTHER" id="PTHR37610">
    <property type="entry name" value="CCHC-TYPE DOMAIN-CONTAINING PROTEIN"/>
    <property type="match status" value="1"/>
</dbReference>
<evidence type="ECO:0000259" key="2">
    <source>
        <dbReference type="Pfam" id="PF22936"/>
    </source>
</evidence>
<organism evidence="3 4">
    <name type="scientific">Escallonia rubra</name>
    <dbReference type="NCBI Taxonomy" id="112253"/>
    <lineage>
        <taxon>Eukaryota</taxon>
        <taxon>Viridiplantae</taxon>
        <taxon>Streptophyta</taxon>
        <taxon>Embryophyta</taxon>
        <taxon>Tracheophyta</taxon>
        <taxon>Spermatophyta</taxon>
        <taxon>Magnoliopsida</taxon>
        <taxon>eudicotyledons</taxon>
        <taxon>Gunneridae</taxon>
        <taxon>Pentapetalae</taxon>
        <taxon>asterids</taxon>
        <taxon>campanulids</taxon>
        <taxon>Escalloniales</taxon>
        <taxon>Escalloniaceae</taxon>
        <taxon>Escallonia</taxon>
    </lineage>
</organism>
<feature type="domain" description="Retrovirus-related Pol polyprotein from transposon TNT 1-94-like beta-barrel" evidence="2">
    <location>
        <begin position="134"/>
        <end position="212"/>
    </location>
</feature>